<dbReference type="Gene3D" id="1.10.10.60">
    <property type="entry name" value="Homeodomain-like"/>
    <property type="match status" value="1"/>
</dbReference>
<dbReference type="InterPro" id="IPR050109">
    <property type="entry name" value="HTH-type_TetR-like_transc_reg"/>
</dbReference>
<evidence type="ECO:0000256" key="3">
    <source>
        <dbReference type="ARBA" id="ARBA00023163"/>
    </source>
</evidence>
<dbReference type="SUPFAM" id="SSF46689">
    <property type="entry name" value="Homeodomain-like"/>
    <property type="match status" value="1"/>
</dbReference>
<name>A0ABX1JCP6_9PSEU</name>
<feature type="domain" description="HTH tetR-type" evidence="6">
    <location>
        <begin position="26"/>
        <end position="86"/>
    </location>
</feature>
<evidence type="ECO:0000256" key="2">
    <source>
        <dbReference type="ARBA" id="ARBA00023125"/>
    </source>
</evidence>
<proteinExistence type="predicted"/>
<dbReference type="InterPro" id="IPR001647">
    <property type="entry name" value="HTH_TetR"/>
</dbReference>
<dbReference type="InterPro" id="IPR004111">
    <property type="entry name" value="Repressor_TetR_C"/>
</dbReference>
<feature type="non-terminal residue" evidence="7">
    <location>
        <position position="1"/>
    </location>
</feature>
<dbReference type="Pfam" id="PF00440">
    <property type="entry name" value="TetR_N"/>
    <property type="match status" value="1"/>
</dbReference>
<keyword evidence="3" id="KW-0804">Transcription</keyword>
<evidence type="ECO:0000256" key="1">
    <source>
        <dbReference type="ARBA" id="ARBA00023015"/>
    </source>
</evidence>
<dbReference type="SUPFAM" id="SSF48498">
    <property type="entry name" value="Tetracyclin repressor-like, C-terminal domain"/>
    <property type="match status" value="1"/>
</dbReference>
<protein>
    <submittedName>
        <fullName evidence="7">TetR/AcrR family transcriptional regulator</fullName>
    </submittedName>
</protein>
<feature type="DNA-binding region" description="H-T-H motif" evidence="4">
    <location>
        <begin position="49"/>
        <end position="68"/>
    </location>
</feature>
<evidence type="ECO:0000256" key="4">
    <source>
        <dbReference type="PROSITE-ProRule" id="PRU00335"/>
    </source>
</evidence>
<dbReference type="InterPro" id="IPR009057">
    <property type="entry name" value="Homeodomain-like_sf"/>
</dbReference>
<organism evidence="7 8">
    <name type="scientific">Amycolatopsis acididurans</name>
    <dbReference type="NCBI Taxonomy" id="2724524"/>
    <lineage>
        <taxon>Bacteria</taxon>
        <taxon>Bacillati</taxon>
        <taxon>Actinomycetota</taxon>
        <taxon>Actinomycetes</taxon>
        <taxon>Pseudonocardiales</taxon>
        <taxon>Pseudonocardiaceae</taxon>
        <taxon>Amycolatopsis</taxon>
    </lineage>
</organism>
<reference evidence="7 8" key="1">
    <citation type="submission" date="2020-04" db="EMBL/GenBank/DDBJ databases">
        <title>Novel species.</title>
        <authorList>
            <person name="Teo W.F.A."/>
            <person name="Lipun K."/>
            <person name="Srisuk N."/>
            <person name="Duangmal K."/>
        </authorList>
    </citation>
    <scope>NUCLEOTIDE SEQUENCE [LARGE SCALE GENOMIC DNA]</scope>
    <source>
        <strain evidence="7 8">K13G38</strain>
    </source>
</reference>
<dbReference type="InterPro" id="IPR036271">
    <property type="entry name" value="Tet_transcr_reg_TetR-rel_C_sf"/>
</dbReference>
<accession>A0ABX1JCP6</accession>
<dbReference type="PROSITE" id="PS50977">
    <property type="entry name" value="HTH_TETR_2"/>
    <property type="match status" value="1"/>
</dbReference>
<dbReference type="EMBL" id="JAAXLS010000038">
    <property type="protein sequence ID" value="NKQ57528.1"/>
    <property type="molecule type" value="Genomic_DNA"/>
</dbReference>
<gene>
    <name evidence="7" type="ORF">HFP15_32160</name>
</gene>
<sequence length="247" mass="27404">HEPPDKNIPAALDPHPRTTRPATNTDLSRERIVAAGIAIADADGLAAVSMRRVAAELGAATMSLYRHVPGKEELVVLMADVALTEEPLPPDAPPGWHARLRLLAHLQWRACHRHPWLGEAISLSRPQALPRAMHHTEWALRAMEGLPPKMMLYAYLTLMGFVRGSAVGLEAERRAEQDTGMTADEWTDSQEATLRPLLTEDLPALRRLTAHAIDFDLDELFDFGLRRLLDGFTSLFRDHLRDTVGGS</sequence>
<evidence type="ECO:0000313" key="8">
    <source>
        <dbReference type="Proteomes" id="UP000715441"/>
    </source>
</evidence>
<dbReference type="RefSeq" id="WP_168520557.1">
    <property type="nucleotide sequence ID" value="NZ_JAAXLS010000038.1"/>
</dbReference>
<keyword evidence="2 4" id="KW-0238">DNA-binding</keyword>
<dbReference type="PANTHER" id="PTHR30055">
    <property type="entry name" value="HTH-TYPE TRANSCRIPTIONAL REGULATOR RUTR"/>
    <property type="match status" value="1"/>
</dbReference>
<dbReference type="PANTHER" id="PTHR30055:SF151">
    <property type="entry name" value="TRANSCRIPTIONAL REGULATORY PROTEIN"/>
    <property type="match status" value="1"/>
</dbReference>
<evidence type="ECO:0000256" key="5">
    <source>
        <dbReference type="SAM" id="MobiDB-lite"/>
    </source>
</evidence>
<feature type="region of interest" description="Disordered" evidence="5">
    <location>
        <begin position="1"/>
        <end position="26"/>
    </location>
</feature>
<keyword evidence="1" id="KW-0805">Transcription regulation</keyword>
<comment type="caution">
    <text evidence="7">The sequence shown here is derived from an EMBL/GenBank/DDBJ whole genome shotgun (WGS) entry which is preliminary data.</text>
</comment>
<dbReference type="Proteomes" id="UP000715441">
    <property type="component" value="Unassembled WGS sequence"/>
</dbReference>
<evidence type="ECO:0000259" key="6">
    <source>
        <dbReference type="PROSITE" id="PS50977"/>
    </source>
</evidence>
<dbReference type="Gene3D" id="1.10.357.10">
    <property type="entry name" value="Tetracycline Repressor, domain 2"/>
    <property type="match status" value="1"/>
</dbReference>
<dbReference type="Pfam" id="PF02909">
    <property type="entry name" value="TetR_C_1"/>
    <property type="match status" value="1"/>
</dbReference>
<evidence type="ECO:0000313" key="7">
    <source>
        <dbReference type="EMBL" id="NKQ57528.1"/>
    </source>
</evidence>
<keyword evidence="8" id="KW-1185">Reference proteome</keyword>